<organism evidence="2 3">
    <name type="scientific">Pleurodeles waltl</name>
    <name type="common">Iberian ribbed newt</name>
    <dbReference type="NCBI Taxonomy" id="8319"/>
    <lineage>
        <taxon>Eukaryota</taxon>
        <taxon>Metazoa</taxon>
        <taxon>Chordata</taxon>
        <taxon>Craniata</taxon>
        <taxon>Vertebrata</taxon>
        <taxon>Euteleostomi</taxon>
        <taxon>Amphibia</taxon>
        <taxon>Batrachia</taxon>
        <taxon>Caudata</taxon>
        <taxon>Salamandroidea</taxon>
        <taxon>Salamandridae</taxon>
        <taxon>Pleurodelinae</taxon>
        <taxon>Pleurodeles</taxon>
    </lineage>
</organism>
<gene>
    <name evidence="2" type="ORF">NDU88_002495</name>
</gene>
<name>A0AAV7UVS5_PLEWA</name>
<evidence type="ECO:0000313" key="2">
    <source>
        <dbReference type="EMBL" id="KAJ1193190.1"/>
    </source>
</evidence>
<keyword evidence="3" id="KW-1185">Reference proteome</keyword>
<feature type="compositionally biased region" description="Polar residues" evidence="1">
    <location>
        <begin position="118"/>
        <end position="130"/>
    </location>
</feature>
<dbReference type="EMBL" id="JANPWB010000004">
    <property type="protein sequence ID" value="KAJ1193190.1"/>
    <property type="molecule type" value="Genomic_DNA"/>
</dbReference>
<feature type="region of interest" description="Disordered" evidence="1">
    <location>
        <begin position="27"/>
        <end position="137"/>
    </location>
</feature>
<protein>
    <submittedName>
        <fullName evidence="2">Uncharacterized protein</fullName>
    </submittedName>
</protein>
<proteinExistence type="predicted"/>
<evidence type="ECO:0000256" key="1">
    <source>
        <dbReference type="SAM" id="MobiDB-lite"/>
    </source>
</evidence>
<comment type="caution">
    <text evidence="2">The sequence shown here is derived from an EMBL/GenBank/DDBJ whole genome shotgun (WGS) entry which is preliminary data.</text>
</comment>
<sequence length="137" mass="14914">MALTPLTAAVGESQAVHKPRIVTRLSNRGCRRVSSTSSSDSADWRLSRASSGALGRFHGNARTPRESPTPDFRVSELKRTKDFTGKEEEFPGETARSETEERRRQGEDAEAGGEEKTASQNHNEPGNQDTGAEALCI</sequence>
<accession>A0AAV7UVS5</accession>
<reference evidence="2" key="1">
    <citation type="journal article" date="2022" name="bioRxiv">
        <title>Sequencing and chromosome-scale assembly of the giantPleurodeles waltlgenome.</title>
        <authorList>
            <person name="Brown T."/>
            <person name="Elewa A."/>
            <person name="Iarovenko S."/>
            <person name="Subramanian E."/>
            <person name="Araus A.J."/>
            <person name="Petzold A."/>
            <person name="Susuki M."/>
            <person name="Suzuki K.-i.T."/>
            <person name="Hayashi T."/>
            <person name="Toyoda A."/>
            <person name="Oliveira C."/>
            <person name="Osipova E."/>
            <person name="Leigh N.D."/>
            <person name="Simon A."/>
            <person name="Yun M.H."/>
        </authorList>
    </citation>
    <scope>NUCLEOTIDE SEQUENCE</scope>
    <source>
        <strain evidence="2">20211129_DDA</strain>
        <tissue evidence="2">Liver</tissue>
    </source>
</reference>
<feature type="compositionally biased region" description="Basic and acidic residues" evidence="1">
    <location>
        <begin position="73"/>
        <end position="117"/>
    </location>
</feature>
<evidence type="ECO:0000313" key="3">
    <source>
        <dbReference type="Proteomes" id="UP001066276"/>
    </source>
</evidence>
<dbReference type="AlphaFoldDB" id="A0AAV7UVS5"/>
<dbReference type="Proteomes" id="UP001066276">
    <property type="component" value="Chromosome 2_2"/>
</dbReference>
<feature type="compositionally biased region" description="Low complexity" evidence="1">
    <location>
        <begin position="32"/>
        <end position="41"/>
    </location>
</feature>